<dbReference type="Proteomes" id="UP000290289">
    <property type="component" value="Chromosome 15"/>
</dbReference>
<dbReference type="STRING" id="3750.A0A498HUL6"/>
<evidence type="ECO:0000313" key="1">
    <source>
        <dbReference type="EMBL" id="RXH74339.1"/>
    </source>
</evidence>
<organism evidence="1 2">
    <name type="scientific">Malus domestica</name>
    <name type="common">Apple</name>
    <name type="synonym">Pyrus malus</name>
    <dbReference type="NCBI Taxonomy" id="3750"/>
    <lineage>
        <taxon>Eukaryota</taxon>
        <taxon>Viridiplantae</taxon>
        <taxon>Streptophyta</taxon>
        <taxon>Embryophyta</taxon>
        <taxon>Tracheophyta</taxon>
        <taxon>Spermatophyta</taxon>
        <taxon>Magnoliopsida</taxon>
        <taxon>eudicotyledons</taxon>
        <taxon>Gunneridae</taxon>
        <taxon>Pentapetalae</taxon>
        <taxon>rosids</taxon>
        <taxon>fabids</taxon>
        <taxon>Rosales</taxon>
        <taxon>Rosaceae</taxon>
        <taxon>Amygdaloideae</taxon>
        <taxon>Maleae</taxon>
        <taxon>Malus</taxon>
    </lineage>
</organism>
<keyword evidence="2" id="KW-1185">Reference proteome</keyword>
<reference evidence="1 2" key="1">
    <citation type="submission" date="2018-10" db="EMBL/GenBank/DDBJ databases">
        <title>A high-quality apple genome assembly.</title>
        <authorList>
            <person name="Hu J."/>
        </authorList>
    </citation>
    <scope>NUCLEOTIDE SEQUENCE [LARGE SCALE GENOMIC DNA]</scope>
    <source>
        <strain evidence="2">cv. HFTH1</strain>
        <tissue evidence="1">Young leaf</tissue>
    </source>
</reference>
<accession>A0A498HUL6</accession>
<evidence type="ECO:0008006" key="3">
    <source>
        <dbReference type="Google" id="ProtNLM"/>
    </source>
</evidence>
<gene>
    <name evidence="1" type="ORF">DVH24_029060</name>
</gene>
<protein>
    <recommendedName>
        <fullName evidence="3">FBD domain-containing protein</fullName>
    </recommendedName>
</protein>
<evidence type="ECO:0000313" key="2">
    <source>
        <dbReference type="Proteomes" id="UP000290289"/>
    </source>
</evidence>
<dbReference type="AlphaFoldDB" id="A0A498HUL6"/>
<dbReference type="EMBL" id="RDQH01000341">
    <property type="protein sequence ID" value="RXH74339.1"/>
    <property type="molecule type" value="Genomic_DNA"/>
</dbReference>
<name>A0A498HUL6_MALDO</name>
<proteinExistence type="predicted"/>
<comment type="caution">
    <text evidence="1">The sequence shown here is derived from an EMBL/GenBank/DDBJ whole genome shotgun (WGS) entry which is preliminary data.</text>
</comment>
<sequence length="251" mass="27618">MQQIISFSLHPSLHDLSPSLSSPLSLSLPRQISSTNLRWFDRRICVRPDVEGDGENRLAPPPRSARFCSGIQSGRPRPILEHTDALAGTILVSRPSNIFVFVLTREAVEFLLSNCPFLERLLLISLSAVGPSMALNILRQKIFHRGWLADFHFKNVLLLVEVSIYKFGVIGVPSADSHANDVPVIFSGCIVPNSLVGFQVYLQNLSLACLASSMKAAPCLHKLVLGYLGFGSNVEMAKIKKASKWPIRTSS</sequence>